<sequence length="165" mass="17666">MNRWQYSVAVAVLTALTVTGCGSEQDDRAATTTAAPTTAVPTTTIERDPATIAPPTTTVDPYAGLPLIDEVHWTSNVDGTRLLVFPTVAGRKTAAPGTDETAWQEVLALDPTADSPGMRDQFVCHWVWARMVAPDKTSWNLEPWRPAVGYSATVSANCNPGGPER</sequence>
<dbReference type="Proteomes" id="UP000798951">
    <property type="component" value="Unassembled WGS sequence"/>
</dbReference>
<proteinExistence type="predicted"/>
<accession>A0ABQ6YLV6</accession>
<dbReference type="PROSITE" id="PS51257">
    <property type="entry name" value="PROKAR_LIPOPROTEIN"/>
    <property type="match status" value="1"/>
</dbReference>
<name>A0ABQ6YLV6_9NOCA</name>
<comment type="caution">
    <text evidence="1">The sequence shown here is derived from an EMBL/GenBank/DDBJ whole genome shotgun (WGS) entry which is preliminary data.</text>
</comment>
<protein>
    <submittedName>
        <fullName evidence="1">Uncharacterized protein DUF2599</fullName>
    </submittedName>
</protein>
<organism evidence="1 2">
    <name type="scientific">Nocardia caishijiensis</name>
    <dbReference type="NCBI Taxonomy" id="184756"/>
    <lineage>
        <taxon>Bacteria</taxon>
        <taxon>Bacillati</taxon>
        <taxon>Actinomycetota</taxon>
        <taxon>Actinomycetes</taxon>
        <taxon>Mycobacteriales</taxon>
        <taxon>Nocardiaceae</taxon>
        <taxon>Nocardia</taxon>
    </lineage>
</organism>
<dbReference type="EMBL" id="VMSD01000004">
    <property type="protein sequence ID" value="KAF0846767.1"/>
    <property type="molecule type" value="Genomic_DNA"/>
</dbReference>
<evidence type="ECO:0000313" key="2">
    <source>
        <dbReference type="Proteomes" id="UP000798951"/>
    </source>
</evidence>
<dbReference type="RefSeq" id="WP_236573445.1">
    <property type="nucleotide sequence ID" value="NZ_VMSD01000004.1"/>
</dbReference>
<reference evidence="1 2" key="1">
    <citation type="submission" date="2019-07" db="EMBL/GenBank/DDBJ databases">
        <title>Genomic Encyclopedia of Type Strains, Phase IV (KMG-IV): sequencing the most valuable type-strain genomes for metagenomic binning, comparative biology and taxonomic classification.</title>
        <authorList>
            <person name="Goeker M."/>
        </authorList>
    </citation>
    <scope>NUCLEOTIDE SEQUENCE [LARGE SCALE GENOMIC DNA]</scope>
    <source>
        <strain evidence="1 2">DSM 44831</strain>
    </source>
</reference>
<gene>
    <name evidence="1" type="ORF">FNL39_104189</name>
</gene>
<keyword evidence="2" id="KW-1185">Reference proteome</keyword>
<evidence type="ECO:0000313" key="1">
    <source>
        <dbReference type="EMBL" id="KAF0846767.1"/>
    </source>
</evidence>
<dbReference type="Pfam" id="PF10783">
    <property type="entry name" value="DUF2599"/>
    <property type="match status" value="1"/>
</dbReference>
<dbReference type="InterPro" id="IPR019719">
    <property type="entry name" value="DUF2599"/>
</dbReference>